<protein>
    <submittedName>
        <fullName evidence="3">Uncharacterized protein LOC110764333</fullName>
    </submittedName>
</protein>
<accession>A0A6P5T790</accession>
<evidence type="ECO:0000313" key="3">
    <source>
        <dbReference type="RefSeq" id="XP_021822970.1"/>
    </source>
</evidence>
<evidence type="ECO:0000256" key="1">
    <source>
        <dbReference type="SAM" id="MobiDB-lite"/>
    </source>
</evidence>
<dbReference type="Proteomes" id="UP000515124">
    <property type="component" value="Unplaced"/>
</dbReference>
<name>A0A6P5T790_PRUAV</name>
<dbReference type="Pfam" id="PF05553">
    <property type="entry name" value="DUF761"/>
    <property type="match status" value="1"/>
</dbReference>
<feature type="compositionally biased region" description="Basic and acidic residues" evidence="1">
    <location>
        <begin position="69"/>
        <end position="86"/>
    </location>
</feature>
<dbReference type="PANTHER" id="PTHR33450">
    <property type="entry name" value="EMB|CAB67623.1-RELATED"/>
    <property type="match status" value="1"/>
</dbReference>
<dbReference type="AlphaFoldDB" id="A0A6P5T790"/>
<reference evidence="3" key="1">
    <citation type="submission" date="2025-08" db="UniProtKB">
        <authorList>
            <consortium name="RefSeq"/>
        </authorList>
    </citation>
    <scope>IDENTIFICATION</scope>
</reference>
<keyword evidence="2" id="KW-1185">Reference proteome</keyword>
<dbReference type="KEGG" id="pavi:110764333"/>
<sequence>MKKKVSALVKQIIAAVSSIAKNKTLALRSKTRAIKTRIIIFSLLNKKFVMSSISHKLHALLGQQQQQHHYPESDDDHHQEDQDQSKGKAGALVVNQSSSYNDIINVVVSHGSHQHQPVDLIINPTDDDHIHMTADSEDNIDIDDDIDHGYLHNLVEDQAQAQAQAGDHHLDVDRYCEGEDQFESVIDIVKNSKQKAGQEFSLEDDIDHLADLFIRRFHRQITIQKQRSFKSKRHQ</sequence>
<evidence type="ECO:0000313" key="2">
    <source>
        <dbReference type="Proteomes" id="UP000515124"/>
    </source>
</evidence>
<dbReference type="GeneID" id="110764333"/>
<organism evidence="2 3">
    <name type="scientific">Prunus avium</name>
    <name type="common">Cherry</name>
    <name type="synonym">Cerasus avium</name>
    <dbReference type="NCBI Taxonomy" id="42229"/>
    <lineage>
        <taxon>Eukaryota</taxon>
        <taxon>Viridiplantae</taxon>
        <taxon>Streptophyta</taxon>
        <taxon>Embryophyta</taxon>
        <taxon>Tracheophyta</taxon>
        <taxon>Spermatophyta</taxon>
        <taxon>Magnoliopsida</taxon>
        <taxon>eudicotyledons</taxon>
        <taxon>Gunneridae</taxon>
        <taxon>Pentapetalae</taxon>
        <taxon>rosids</taxon>
        <taxon>fabids</taxon>
        <taxon>Rosales</taxon>
        <taxon>Rosaceae</taxon>
        <taxon>Amygdaloideae</taxon>
        <taxon>Amygdaleae</taxon>
        <taxon>Prunus</taxon>
    </lineage>
</organism>
<proteinExistence type="predicted"/>
<dbReference type="InterPro" id="IPR008480">
    <property type="entry name" value="DUF761_pln"/>
</dbReference>
<dbReference type="PANTHER" id="PTHR33450:SF12">
    <property type="entry name" value="COTTON FIBER PROTEIN"/>
    <property type="match status" value="1"/>
</dbReference>
<gene>
    <name evidence="3" type="primary">LOC110764333</name>
</gene>
<feature type="region of interest" description="Disordered" evidence="1">
    <location>
        <begin position="62"/>
        <end position="89"/>
    </location>
</feature>
<dbReference type="RefSeq" id="XP_021822970.1">
    <property type="nucleotide sequence ID" value="XM_021967278.1"/>
</dbReference>